<organism evidence="2 3">
    <name type="scientific">Variovorax paradoxus</name>
    <dbReference type="NCBI Taxonomy" id="34073"/>
    <lineage>
        <taxon>Bacteria</taxon>
        <taxon>Pseudomonadati</taxon>
        <taxon>Pseudomonadota</taxon>
        <taxon>Betaproteobacteria</taxon>
        <taxon>Burkholderiales</taxon>
        <taxon>Comamonadaceae</taxon>
        <taxon>Variovorax</taxon>
    </lineage>
</organism>
<comment type="caution">
    <text evidence="2">The sequence shown here is derived from an EMBL/GenBank/DDBJ whole genome shotgun (WGS) entry which is preliminary data.</text>
</comment>
<accession>A0A0D0KWK9</accession>
<reference evidence="2 3" key="1">
    <citation type="submission" date="2014-12" db="EMBL/GenBank/DDBJ databases">
        <title>16Stimator: statistical estimation of ribosomal gene copy numbers from draft genome assemblies.</title>
        <authorList>
            <person name="Perisin M.A."/>
            <person name="Vetter M."/>
            <person name="Gilbert J.A."/>
            <person name="Bergelson J."/>
        </authorList>
    </citation>
    <scope>NUCLEOTIDE SEQUENCE [LARGE SCALE GENOMIC DNA]</scope>
    <source>
        <strain evidence="2 3">MEDvA23</strain>
    </source>
</reference>
<name>A0A0D0KWK9_VARPD</name>
<dbReference type="AlphaFoldDB" id="A0A0D0KWK9"/>
<proteinExistence type="predicted"/>
<sequence length="76" mass="8138">MRCIHQPEGLQHEKDTLRSRRLRALECGPRATGAPPRTGLRPPACGAASPQAQGLGAGAPRTWPPRAGPLRLALKR</sequence>
<evidence type="ECO:0000313" key="3">
    <source>
        <dbReference type="Proteomes" id="UP000032067"/>
    </source>
</evidence>
<dbReference type="EMBL" id="JXQQ01000041">
    <property type="protein sequence ID" value="KIQ30477.1"/>
    <property type="molecule type" value="Genomic_DNA"/>
</dbReference>
<protein>
    <submittedName>
        <fullName evidence="2">Uncharacterized protein</fullName>
    </submittedName>
</protein>
<evidence type="ECO:0000313" key="2">
    <source>
        <dbReference type="EMBL" id="KIQ30477.1"/>
    </source>
</evidence>
<feature type="region of interest" description="Disordered" evidence="1">
    <location>
        <begin position="28"/>
        <end position="76"/>
    </location>
</feature>
<evidence type="ECO:0000256" key="1">
    <source>
        <dbReference type="SAM" id="MobiDB-lite"/>
    </source>
</evidence>
<gene>
    <name evidence="2" type="ORF">RT97_17630</name>
</gene>
<dbReference type="Proteomes" id="UP000032067">
    <property type="component" value="Unassembled WGS sequence"/>
</dbReference>